<reference evidence="2 3" key="1">
    <citation type="submission" date="2021-12" db="EMBL/GenBank/DDBJ databases">
        <title>Genome sequence of Kibdelosporangium philippinense ATCC 49844.</title>
        <authorList>
            <person name="Fedorov E.A."/>
            <person name="Omeragic M."/>
            <person name="Shalygina K.F."/>
            <person name="Maclea K.S."/>
        </authorList>
    </citation>
    <scope>NUCLEOTIDE SEQUENCE [LARGE SCALE GENOMIC DNA]</scope>
    <source>
        <strain evidence="2 3">ATCC 49844</strain>
    </source>
</reference>
<gene>
    <name evidence="2" type="ORF">LWC34_37565</name>
</gene>
<evidence type="ECO:0000313" key="2">
    <source>
        <dbReference type="EMBL" id="MCE7008479.1"/>
    </source>
</evidence>
<evidence type="ECO:0000313" key="3">
    <source>
        <dbReference type="Proteomes" id="UP001521150"/>
    </source>
</evidence>
<proteinExistence type="predicted"/>
<sequence length="319" mass="35242">MIRSNVPVELEITDDTELLHAPIDSHALSPLRVRLKPVEADQHLLCLHIHHLMSDPATLWTLLDELADLYRGTLPAPAAQFWHYAEDQARLLANSREAAEAWWRRSTELASFAAPSPTPVGPFALRQRVLPASDVAELERFCRRHRSTMFVSLLAGLTTGMLPYLGHGDTVLFTTLISRRNRAEWRSLPGPCIVPLDLPVPRPPSELTGEYVTAVRDIVLGAQQHVMCPTAGRDAPYFEYISDARPQSLSFGDATGAVIDAAGPRDTGMATDLGIRARKTADGELFAHLSGNGIGWSKERTLTICEKLPWRSPMFTEVA</sequence>
<dbReference type="InterPro" id="IPR023213">
    <property type="entry name" value="CAT-like_dom_sf"/>
</dbReference>
<feature type="domain" description="Condensation" evidence="1">
    <location>
        <begin position="21"/>
        <end position="227"/>
    </location>
</feature>
<dbReference type="PANTHER" id="PTHR45527:SF1">
    <property type="entry name" value="FATTY ACID SYNTHASE"/>
    <property type="match status" value="1"/>
</dbReference>
<dbReference type="PANTHER" id="PTHR45527">
    <property type="entry name" value="NONRIBOSOMAL PEPTIDE SYNTHETASE"/>
    <property type="match status" value="1"/>
</dbReference>
<comment type="caution">
    <text evidence="2">The sequence shown here is derived from an EMBL/GenBank/DDBJ whole genome shotgun (WGS) entry which is preliminary data.</text>
</comment>
<protein>
    <submittedName>
        <fullName evidence="2">Condensation domain-containing protein</fullName>
    </submittedName>
</protein>
<organism evidence="2 3">
    <name type="scientific">Kibdelosporangium philippinense</name>
    <dbReference type="NCBI Taxonomy" id="211113"/>
    <lineage>
        <taxon>Bacteria</taxon>
        <taxon>Bacillati</taxon>
        <taxon>Actinomycetota</taxon>
        <taxon>Actinomycetes</taxon>
        <taxon>Pseudonocardiales</taxon>
        <taxon>Pseudonocardiaceae</taxon>
        <taxon>Kibdelosporangium</taxon>
    </lineage>
</organism>
<dbReference type="InterPro" id="IPR001242">
    <property type="entry name" value="Condensation_dom"/>
</dbReference>
<dbReference type="SUPFAM" id="SSF52777">
    <property type="entry name" value="CoA-dependent acyltransferases"/>
    <property type="match status" value="2"/>
</dbReference>
<dbReference type="Gene3D" id="3.30.559.10">
    <property type="entry name" value="Chloramphenicol acetyltransferase-like domain"/>
    <property type="match status" value="1"/>
</dbReference>
<dbReference type="Proteomes" id="UP001521150">
    <property type="component" value="Unassembled WGS sequence"/>
</dbReference>
<dbReference type="EMBL" id="JAJVCN010000003">
    <property type="protein sequence ID" value="MCE7008479.1"/>
    <property type="molecule type" value="Genomic_DNA"/>
</dbReference>
<dbReference type="Gene3D" id="3.30.559.30">
    <property type="entry name" value="Nonribosomal peptide synthetase, condensation domain"/>
    <property type="match status" value="1"/>
</dbReference>
<accession>A0ABS8ZL08</accession>
<evidence type="ECO:0000259" key="1">
    <source>
        <dbReference type="Pfam" id="PF00668"/>
    </source>
</evidence>
<name>A0ABS8ZL08_9PSEU</name>
<keyword evidence="3" id="KW-1185">Reference proteome</keyword>
<dbReference type="Pfam" id="PF00668">
    <property type="entry name" value="Condensation"/>
    <property type="match status" value="1"/>
</dbReference>